<evidence type="ECO:0000313" key="3">
    <source>
        <dbReference type="Proteomes" id="UP000515743"/>
    </source>
</evidence>
<feature type="compositionally biased region" description="Basic residues" evidence="1">
    <location>
        <begin position="1"/>
        <end position="12"/>
    </location>
</feature>
<dbReference type="InterPro" id="IPR045522">
    <property type="entry name" value="DUF6474"/>
</dbReference>
<protein>
    <submittedName>
        <fullName evidence="2">Uncharacterized protein</fullName>
    </submittedName>
</protein>
<sequence>MSILKKLRKRRNEARAEIKAAKERVRREVKAANKAQERQQKLLAKQEKQLLKDEKKNLKAKRKHELKMAKAELDRIKTGRLNKANVQRYAGAARAAAPLLLPLAYRAITAGREALEQRRAQRAGISADQMAEFSGHGAPLRAKTQGIRNSLKESSLPLGYQRDVRDQLDEIDAAIDNAEFMTPQQRRRAHHSIQRDIDSVTQDIQNRINRL</sequence>
<dbReference type="AlphaFoldDB" id="A0A7G7CRY2"/>
<dbReference type="RefSeq" id="WP_185176721.1">
    <property type="nucleotide sequence ID" value="NZ_CP059404.1"/>
</dbReference>
<accession>A0A7G7CRY2</accession>
<dbReference type="EMBL" id="CP059404">
    <property type="protein sequence ID" value="QNE90348.1"/>
    <property type="molecule type" value="Genomic_DNA"/>
</dbReference>
<reference evidence="2 3" key="1">
    <citation type="submission" date="2020-07" db="EMBL/GenBank/DDBJ databases">
        <title>Complete genome and description of Corynebacterium incognita strain Marseille-Q3630 sp. nov.</title>
        <authorList>
            <person name="Boxberger M."/>
        </authorList>
    </citation>
    <scope>NUCLEOTIDE SEQUENCE [LARGE SCALE GENOMIC DNA]</scope>
    <source>
        <strain evidence="2 3">Marseille-Q3630</strain>
    </source>
</reference>
<feature type="compositionally biased region" description="Basic and acidic residues" evidence="1">
    <location>
        <begin position="13"/>
        <end position="24"/>
    </location>
</feature>
<proteinExistence type="predicted"/>
<name>A0A7G7CRY2_9CORY</name>
<keyword evidence="3" id="KW-1185">Reference proteome</keyword>
<gene>
    <name evidence="2" type="ORF">H0194_05090</name>
</gene>
<dbReference type="Proteomes" id="UP000515743">
    <property type="component" value="Chromosome"/>
</dbReference>
<feature type="region of interest" description="Disordered" evidence="1">
    <location>
        <begin position="1"/>
        <end position="24"/>
    </location>
</feature>
<dbReference type="Pfam" id="PF20079">
    <property type="entry name" value="DUF6474"/>
    <property type="match status" value="1"/>
</dbReference>
<evidence type="ECO:0000313" key="2">
    <source>
        <dbReference type="EMBL" id="QNE90348.1"/>
    </source>
</evidence>
<organism evidence="2 3">
    <name type="scientific">Corynebacterium incognita</name>
    <dbReference type="NCBI Taxonomy" id="2754725"/>
    <lineage>
        <taxon>Bacteria</taxon>
        <taxon>Bacillati</taxon>
        <taxon>Actinomycetota</taxon>
        <taxon>Actinomycetes</taxon>
        <taxon>Mycobacteriales</taxon>
        <taxon>Corynebacteriaceae</taxon>
        <taxon>Corynebacterium</taxon>
    </lineage>
</organism>
<dbReference type="KEGG" id="cik:H0194_05090"/>
<evidence type="ECO:0000256" key="1">
    <source>
        <dbReference type="SAM" id="MobiDB-lite"/>
    </source>
</evidence>